<evidence type="ECO:0000256" key="12">
    <source>
        <dbReference type="SAM" id="Phobius"/>
    </source>
</evidence>
<evidence type="ECO:0000313" key="14">
    <source>
        <dbReference type="EMBL" id="CAE8733714.1"/>
    </source>
</evidence>
<organism evidence="14 15">
    <name type="scientific">Polarella glacialis</name>
    <name type="common">Dinoflagellate</name>
    <dbReference type="NCBI Taxonomy" id="89957"/>
    <lineage>
        <taxon>Eukaryota</taxon>
        <taxon>Sar</taxon>
        <taxon>Alveolata</taxon>
        <taxon>Dinophyceae</taxon>
        <taxon>Suessiales</taxon>
        <taxon>Suessiaceae</taxon>
        <taxon>Polarella</taxon>
    </lineage>
</organism>
<keyword evidence="5" id="KW-0631">Potassium channel</keyword>
<feature type="compositionally biased region" description="Low complexity" evidence="11">
    <location>
        <begin position="1"/>
        <end position="19"/>
    </location>
</feature>
<feature type="domain" description="Ion transport" evidence="13">
    <location>
        <begin position="93"/>
        <end position="296"/>
    </location>
</feature>
<dbReference type="EMBL" id="CAJNNW010036373">
    <property type="protein sequence ID" value="CAE8733714.1"/>
    <property type="molecule type" value="Genomic_DNA"/>
</dbReference>
<keyword evidence="8" id="KW-0406">Ion transport</keyword>
<keyword evidence="4 12" id="KW-0812">Transmembrane</keyword>
<keyword evidence="2" id="KW-0813">Transport</keyword>
<evidence type="ECO:0000256" key="9">
    <source>
        <dbReference type="ARBA" id="ARBA00023136"/>
    </source>
</evidence>
<gene>
    <name evidence="14" type="ORF">PGLA2088_LOCUS46958</name>
</gene>
<feature type="transmembrane region" description="Helical" evidence="12">
    <location>
        <begin position="96"/>
        <end position="114"/>
    </location>
</feature>
<keyword evidence="7 12" id="KW-1133">Transmembrane helix</keyword>
<feature type="transmembrane region" description="Helical" evidence="12">
    <location>
        <begin position="266"/>
        <end position="287"/>
    </location>
</feature>
<keyword evidence="10" id="KW-0407">Ion channel</keyword>
<dbReference type="Pfam" id="PF00520">
    <property type="entry name" value="Ion_trans"/>
    <property type="match status" value="1"/>
</dbReference>
<comment type="caution">
    <text evidence="14">The sequence shown here is derived from an EMBL/GenBank/DDBJ whole genome shotgun (WGS) entry which is preliminary data.</text>
</comment>
<reference evidence="14" key="1">
    <citation type="submission" date="2021-02" db="EMBL/GenBank/DDBJ databases">
        <authorList>
            <person name="Dougan E. K."/>
            <person name="Rhodes N."/>
            <person name="Thang M."/>
            <person name="Chan C."/>
        </authorList>
    </citation>
    <scope>NUCLEOTIDE SEQUENCE</scope>
</reference>
<accession>A0A813LMM8</accession>
<evidence type="ECO:0000256" key="3">
    <source>
        <dbReference type="ARBA" id="ARBA00022538"/>
    </source>
</evidence>
<feature type="transmembrane region" description="Helical" evidence="12">
    <location>
        <begin position="67"/>
        <end position="84"/>
    </location>
</feature>
<dbReference type="InterPro" id="IPR028325">
    <property type="entry name" value="VG_K_chnl"/>
</dbReference>
<evidence type="ECO:0000256" key="11">
    <source>
        <dbReference type="SAM" id="MobiDB-lite"/>
    </source>
</evidence>
<dbReference type="AlphaFoldDB" id="A0A813LMM8"/>
<keyword evidence="6" id="KW-0630">Potassium</keyword>
<evidence type="ECO:0000256" key="4">
    <source>
        <dbReference type="ARBA" id="ARBA00022692"/>
    </source>
</evidence>
<dbReference type="PANTHER" id="PTHR11537">
    <property type="entry name" value="VOLTAGE-GATED POTASSIUM CHANNEL"/>
    <property type="match status" value="1"/>
</dbReference>
<feature type="region of interest" description="Disordered" evidence="11">
    <location>
        <begin position="1"/>
        <end position="32"/>
    </location>
</feature>
<evidence type="ECO:0000256" key="1">
    <source>
        <dbReference type="ARBA" id="ARBA00004141"/>
    </source>
</evidence>
<dbReference type="GO" id="GO:0005249">
    <property type="term" value="F:voltage-gated potassium channel activity"/>
    <property type="evidence" value="ECO:0007669"/>
    <property type="project" value="InterPro"/>
</dbReference>
<dbReference type="SUPFAM" id="SSF81324">
    <property type="entry name" value="Voltage-gated potassium channels"/>
    <property type="match status" value="1"/>
</dbReference>
<evidence type="ECO:0000256" key="8">
    <source>
        <dbReference type="ARBA" id="ARBA00023065"/>
    </source>
</evidence>
<dbReference type="PRINTS" id="PR00169">
    <property type="entry name" value="KCHANNEL"/>
</dbReference>
<dbReference type="Proteomes" id="UP000626109">
    <property type="component" value="Unassembled WGS sequence"/>
</dbReference>
<dbReference type="PANTHER" id="PTHR11537:SF254">
    <property type="entry name" value="POTASSIUM VOLTAGE-GATED CHANNEL PROTEIN SHAB"/>
    <property type="match status" value="1"/>
</dbReference>
<evidence type="ECO:0000313" key="15">
    <source>
        <dbReference type="Proteomes" id="UP000626109"/>
    </source>
</evidence>
<evidence type="ECO:0000256" key="10">
    <source>
        <dbReference type="ARBA" id="ARBA00023303"/>
    </source>
</evidence>
<evidence type="ECO:0000259" key="13">
    <source>
        <dbReference type="Pfam" id="PF00520"/>
    </source>
</evidence>
<dbReference type="InterPro" id="IPR005821">
    <property type="entry name" value="Ion_trans_dom"/>
</dbReference>
<dbReference type="Gene3D" id="1.10.287.70">
    <property type="match status" value="1"/>
</dbReference>
<dbReference type="GO" id="GO:0008076">
    <property type="term" value="C:voltage-gated potassium channel complex"/>
    <property type="evidence" value="ECO:0007669"/>
    <property type="project" value="InterPro"/>
</dbReference>
<evidence type="ECO:0000256" key="7">
    <source>
        <dbReference type="ARBA" id="ARBA00022989"/>
    </source>
</evidence>
<sequence length="368" mass="40815">RAADSSWSSCSDDASSEDATGSDSAGGQDPFGERCSAERTPCQLCRLWVWMFFNGYEGAPVALRRAAVLYQGIMGLLLVLLFVTDRATDVKVTTEWYWYSELVITIIWSLEFLLRAWSDEDKSLLEVRQPGTRLMLRLRSLMRVLKLLDLLSILSVIVDLIIQSNELRGFAALRMLRLVSLLRLERDWHFLQPVLEVFRNEAYHLAATLGLALMVLLFSAVIMFYIESAAEDTQFDSVGSSLWWATAALTTVGYGDIYPKTPVGRFVGGVLAFLGIGLFALPAGMLASGFQDVVRRKNTGDLDMDQAYGSRLDAMTARIDARFDEHLGKMGEHMGKLSARIDALASSVDSLQGGMNSIKAEIITTPRS</sequence>
<protein>
    <recommendedName>
        <fullName evidence="13">Ion transport domain-containing protein</fullName>
    </recommendedName>
</protein>
<proteinExistence type="predicted"/>
<feature type="non-terminal residue" evidence="14">
    <location>
        <position position="1"/>
    </location>
</feature>
<feature type="transmembrane region" description="Helical" evidence="12">
    <location>
        <begin position="238"/>
        <end position="254"/>
    </location>
</feature>
<evidence type="ECO:0000256" key="2">
    <source>
        <dbReference type="ARBA" id="ARBA00022448"/>
    </source>
</evidence>
<evidence type="ECO:0000256" key="6">
    <source>
        <dbReference type="ARBA" id="ARBA00022958"/>
    </source>
</evidence>
<name>A0A813LMM8_POLGL</name>
<feature type="transmembrane region" description="Helical" evidence="12">
    <location>
        <begin position="202"/>
        <end position="226"/>
    </location>
</feature>
<dbReference type="GO" id="GO:0001508">
    <property type="term" value="P:action potential"/>
    <property type="evidence" value="ECO:0007669"/>
    <property type="project" value="TreeGrafter"/>
</dbReference>
<evidence type="ECO:0000256" key="5">
    <source>
        <dbReference type="ARBA" id="ARBA00022826"/>
    </source>
</evidence>
<comment type="subcellular location">
    <subcellularLocation>
        <location evidence="1">Membrane</location>
        <topology evidence="1">Multi-pass membrane protein</topology>
    </subcellularLocation>
</comment>
<keyword evidence="3" id="KW-0633">Potassium transport</keyword>
<keyword evidence="9 12" id="KW-0472">Membrane</keyword>